<dbReference type="EMBL" id="KX443390">
    <property type="protein sequence ID" value="ARX59074.1"/>
    <property type="molecule type" value="Genomic_DNA"/>
</dbReference>
<dbReference type="EMBL" id="KX443393">
    <property type="protein sequence ID" value="ARX59251.1"/>
    <property type="molecule type" value="Genomic_DNA"/>
</dbReference>
<dbReference type="EMBL" id="KX443389">
    <property type="protein sequence ID" value="ARX59024.1"/>
    <property type="molecule type" value="Genomic_DNA"/>
</dbReference>
<evidence type="ECO:0000313" key="13">
    <source>
        <dbReference type="EMBL" id="ARX60487.1"/>
    </source>
</evidence>
<evidence type="ECO:0000313" key="9">
    <source>
        <dbReference type="EMBL" id="ARX59526.1"/>
    </source>
</evidence>
<evidence type="ECO:0000313" key="7">
    <source>
        <dbReference type="EMBL" id="ARX59402.1"/>
    </source>
</evidence>
<evidence type="ECO:0000313" key="3">
    <source>
        <dbReference type="EMBL" id="ARX59074.1"/>
    </source>
</evidence>
<geneLocation type="plasmid" evidence="7">
    <name>pVAPA2282</name>
</geneLocation>
<dbReference type="EMBL" id="WUXR01000006">
    <property type="protein sequence ID" value="MBM4566229.1"/>
    <property type="molecule type" value="Genomic_DNA"/>
</dbReference>
<gene>
    <name evidence="15" type="ORF">GS441_12505</name>
    <name evidence="16" type="ORF">GS453_17360</name>
    <name evidence="17" type="ORF">GS551_25005</name>
    <name evidence="18" type="ORF">GS882_07310</name>
    <name evidence="19" type="ORF">GS947_23975</name>
    <name evidence="1" type="ORF">pVAPA1216_0011</name>
    <name evidence="8" type="ORF">pVAPA1271_0011</name>
    <name evidence="4" type="ORF">pVAPA1340_0011</name>
    <name evidence="2" type="ORF">pVAPA1357_0011</name>
    <name evidence="3" type="ORF">pVAPA1422_0011</name>
    <name evidence="5" type="ORF">pVAPA1637_0011</name>
    <name evidence="6" type="ORF">pVAPA1643_0011</name>
    <name evidence="12" type="ORF">pVAPA2279_0011</name>
    <name evidence="7" type="ORF">pVAPA2282_0011</name>
    <name evidence="10" type="ORF">pVAPA2285_0011</name>
    <name evidence="11" type="ORF">pVAPA2288_0011</name>
    <name evidence="13" type="ORF">pVAPB1413_0010</name>
    <name evidence="9" type="ORF">pVAPB1475_0842</name>
    <name evidence="14" type="ORF">pVAPB1533_0010</name>
</gene>
<dbReference type="EMBL" id="WUXD01000038">
    <property type="protein sequence ID" value="MBM4628526.1"/>
    <property type="molecule type" value="Genomic_DNA"/>
</dbReference>
<geneLocation type="plasmid" evidence="4">
    <name>pVAPA1340</name>
</geneLocation>
<geneLocation type="plasmid" evidence="5">
    <name>pVAPA1637</name>
</geneLocation>
<dbReference type="EMBL" id="WVDC01000024">
    <property type="protein sequence ID" value="NKW44525.1"/>
    <property type="molecule type" value="Genomic_DNA"/>
</dbReference>
<dbReference type="EMBL" id="KX443388">
    <property type="protein sequence ID" value="ARX58919.1"/>
    <property type="molecule type" value="Genomic_DNA"/>
</dbReference>
<geneLocation type="plasmid" evidence="3">
    <name>pVAPA1422</name>
</geneLocation>
<evidence type="ECO:0000313" key="17">
    <source>
        <dbReference type="EMBL" id="MBM4717384.1"/>
    </source>
</evidence>
<dbReference type="Proteomes" id="UP000706122">
    <property type="component" value="Unassembled WGS sequence"/>
</dbReference>
<dbReference type="EMBL" id="WVBC01000020">
    <property type="protein sequence ID" value="NKT77934.1"/>
    <property type="molecule type" value="Genomic_DNA"/>
</dbReference>
<reference evidence="15" key="2">
    <citation type="submission" date="2019-11" db="EMBL/GenBank/DDBJ databases">
        <title>Spread of Macrolides and rifampicin resistant Rhodococcus equi in clinical isolates in the USA.</title>
        <authorList>
            <person name="Alvarez-Narvaez S."/>
            <person name="Huber L."/>
            <person name="Cohen N.D."/>
            <person name="Slovis N."/>
            <person name="Greiter M."/>
            <person name="Giguere S."/>
            <person name="Hart K."/>
        </authorList>
    </citation>
    <scope>NUCLEOTIDE SEQUENCE</scope>
    <source>
        <strain evidence="15">Lh_17</strain>
        <strain evidence="16">Lh_38</strain>
        <strain evidence="17">Lh_5</strain>
    </source>
</reference>
<geneLocation type="plasmid" evidence="2">
    <name>pVAPA1357</name>
</geneLocation>
<evidence type="ECO:0000313" key="15">
    <source>
        <dbReference type="EMBL" id="MBM4566229.1"/>
    </source>
</evidence>
<evidence type="ECO:0000313" key="2">
    <source>
        <dbReference type="EMBL" id="ARX59024.1"/>
    </source>
</evidence>
<dbReference type="EMBL" id="KX443403">
    <property type="protein sequence ID" value="ARX60287.1"/>
    <property type="molecule type" value="Genomic_DNA"/>
</dbReference>
<evidence type="ECO:0000313" key="12">
    <source>
        <dbReference type="EMBL" id="ARX60439.1"/>
    </source>
</evidence>
<keyword evidence="4" id="KW-0614">Plasmid</keyword>
<geneLocation type="plasmid" evidence="9">
    <name>pVAPB1475</name>
</geneLocation>
<geneLocation type="plasmid" evidence="10">
    <name>pVAPA2285</name>
</geneLocation>
<evidence type="ECO:0000313" key="18">
    <source>
        <dbReference type="EMBL" id="NKT77934.1"/>
    </source>
</evidence>
<dbReference type="EMBL" id="KX443392">
    <property type="protein sequence ID" value="ARX59156.1"/>
    <property type="molecule type" value="Genomic_DNA"/>
</dbReference>
<dbReference type="EMBL" id="KX443397">
    <property type="protein sequence ID" value="ARX59526.1"/>
    <property type="molecule type" value="Genomic_DNA"/>
</dbReference>
<accession>A0A1Z1UWK4</accession>
<name>A0A1Z1UWK4_RHOHA</name>
<evidence type="ECO:0000313" key="10">
    <source>
        <dbReference type="EMBL" id="ARX60191.1"/>
    </source>
</evidence>
<dbReference type="GeneID" id="57580644"/>
<evidence type="ECO:0000313" key="8">
    <source>
        <dbReference type="EMBL" id="ARX59451.1"/>
    </source>
</evidence>
<evidence type="ECO:0000313" key="19">
    <source>
        <dbReference type="EMBL" id="NKW44525.1"/>
    </source>
</evidence>
<dbReference type="EMBL" id="KX443402">
    <property type="protein sequence ID" value="ARX60191.1"/>
    <property type="molecule type" value="Genomic_DNA"/>
</dbReference>
<evidence type="ECO:0000313" key="16">
    <source>
        <dbReference type="EMBL" id="MBM4628526.1"/>
    </source>
</evidence>
<dbReference type="EMBL" id="WUYC01000012">
    <property type="protein sequence ID" value="MBM4717384.1"/>
    <property type="molecule type" value="Genomic_DNA"/>
</dbReference>
<reference evidence="4" key="1">
    <citation type="journal article" date="2017" name="Genome Biol. Evol.">
        <title>Comparative Genomics of Rhodococcus equi Virulence Plasmids Indicates Host-Driven Evolution of the vap Pathogenicity Island.</title>
        <authorList>
            <person name="MacArthur I."/>
            <person name="Anastasi E."/>
            <person name="Alvarez S."/>
            <person name="Scortti M."/>
            <person name="Vazquez-Boland J.A."/>
        </authorList>
    </citation>
    <scope>NUCLEOTIDE SEQUENCE</scope>
    <source>
        <strain evidence="1">PAM1216</strain>
        <strain evidence="8">PAM1271</strain>
        <strain evidence="4">PAM1340</strain>
        <strain evidence="2">PAM1357</strain>
        <strain evidence="13">PAM1413</strain>
        <strain evidence="3">PAM1422</strain>
        <strain evidence="9">PAM1475</strain>
        <strain evidence="14">PAM1533</strain>
        <strain evidence="5">PAM1637</strain>
        <strain evidence="6">PAM1643</strain>
        <strain evidence="12">PAM2279</strain>
        <strain evidence="7">PAM2282</strain>
        <strain evidence="10">PAM2285</strain>
        <strain evidence="11">PAM2288</strain>
        <plasmid evidence="1">pVAPA1216</plasmid>
        <plasmid evidence="8">pVAPA1271</plasmid>
        <plasmid evidence="4">pVAPA1340</plasmid>
        <plasmid evidence="2">pVAPA1357</plasmid>
        <plasmid evidence="3">pVAPA1422</plasmid>
        <plasmid evidence="5">pVAPA1637</plasmid>
        <plasmid evidence="6">pVAPA1643</plasmid>
        <plasmid evidence="12">pVAPA2279</plasmid>
        <plasmid evidence="7">pVAPA2282</plasmid>
        <plasmid evidence="10">pVAPA2285</plasmid>
        <plasmid evidence="11">pVAPA2288</plasmid>
        <plasmid evidence="13">pVAPB1413</plasmid>
        <plasmid evidence="9">pVAPB1475</plasmid>
        <plasmid evidence="14">PVAPB1533</plasmid>
    </source>
</reference>
<dbReference type="AlphaFoldDB" id="A0A1Z1UWK4"/>
<reference evidence="18" key="3">
    <citation type="journal article" date="2020" name="Environ. Microbiol.">
        <title>The novel and transferable erm(51) gene confers Macrolides, Lincosamides, and Streptogramins B (MLSB) resistance to clonal Rhodococcus equi in the environment.</title>
        <authorList>
            <person name="Huber L."/>
            <person name="Giguere S."/>
            <person name="Slovis N.M."/>
            <person name="Alvarez-Narvaez S."/>
            <person name="Hart K.A."/>
            <person name="Greiter M."/>
            <person name="Morris E.R.A."/>
            <person name="Cohen N.D."/>
        </authorList>
    </citation>
    <scope>NUCLEOTIDE SEQUENCE</scope>
    <source>
        <strain evidence="18">Lh_116_1</strain>
        <strain evidence="19">Lh_16_1</strain>
    </source>
</reference>
<evidence type="ECO:0000313" key="14">
    <source>
        <dbReference type="EMBL" id="ARX60592.1"/>
    </source>
</evidence>
<dbReference type="RefSeq" id="WP_157664924.1">
    <property type="nucleotide sequence ID" value="NC_002576.1"/>
</dbReference>
<dbReference type="Proteomes" id="UP000808906">
    <property type="component" value="Unassembled WGS sequence"/>
</dbReference>
<dbReference type="Proteomes" id="UP000608063">
    <property type="component" value="Unassembled WGS sequence"/>
</dbReference>
<geneLocation type="plasmid" evidence="6">
    <name>pVAPA1643</name>
</geneLocation>
<dbReference type="EMBL" id="KX443407">
    <property type="protein sequence ID" value="ARX60592.1"/>
    <property type="molecule type" value="Genomic_DNA"/>
</dbReference>
<dbReference type="EMBL" id="KX443395">
    <property type="protein sequence ID" value="ARX59402.1"/>
    <property type="molecule type" value="Genomic_DNA"/>
</dbReference>
<geneLocation type="plasmid" evidence="8">
    <name>pVAPA1271</name>
</geneLocation>
<dbReference type="EMBL" id="KX443405">
    <property type="protein sequence ID" value="ARX60439.1"/>
    <property type="molecule type" value="Genomic_DNA"/>
</dbReference>
<proteinExistence type="predicted"/>
<dbReference type="EMBL" id="KX443396">
    <property type="protein sequence ID" value="ARX59451.1"/>
    <property type="molecule type" value="Genomic_DNA"/>
</dbReference>
<organism evidence="4">
    <name type="scientific">Rhodococcus hoagii</name>
    <name type="common">Corynebacterium equii</name>
    <dbReference type="NCBI Taxonomy" id="43767"/>
    <lineage>
        <taxon>Bacteria</taxon>
        <taxon>Bacillati</taxon>
        <taxon>Actinomycetota</taxon>
        <taxon>Actinomycetes</taxon>
        <taxon>Mycobacteriales</taxon>
        <taxon>Nocardiaceae</taxon>
        <taxon>Prescottella</taxon>
    </lineage>
</organism>
<evidence type="ECO:0000313" key="6">
    <source>
        <dbReference type="EMBL" id="ARX59307.1"/>
    </source>
</evidence>
<evidence type="ECO:0000313" key="1">
    <source>
        <dbReference type="EMBL" id="ARX58919.1"/>
    </source>
</evidence>
<sequence>MADEMYKLAWQMRSEGAGWKVVAEELGCAVDVAKLMVAQYESDTDERAARDQFALFDI</sequence>
<evidence type="ECO:0000313" key="4">
    <source>
        <dbReference type="EMBL" id="ARX59156.1"/>
    </source>
</evidence>
<dbReference type="EMBL" id="KX443394">
    <property type="protein sequence ID" value="ARX59307.1"/>
    <property type="molecule type" value="Genomic_DNA"/>
</dbReference>
<geneLocation type="plasmid" evidence="13">
    <name>pVAPB1413</name>
</geneLocation>
<geneLocation type="plasmid" evidence="1">
    <name>pVAPA1216</name>
</geneLocation>
<geneLocation type="plasmid" evidence="11">
    <name>pVAPA2288</name>
</geneLocation>
<protein>
    <submittedName>
        <fullName evidence="4">Uncharacterized protein</fullName>
    </submittedName>
</protein>
<dbReference type="Proteomes" id="UP000738270">
    <property type="component" value="Unassembled WGS sequence"/>
</dbReference>
<evidence type="ECO:0000313" key="5">
    <source>
        <dbReference type="EMBL" id="ARX59251.1"/>
    </source>
</evidence>
<dbReference type="Proteomes" id="UP000603463">
    <property type="component" value="Unassembled WGS sequence"/>
</dbReference>
<dbReference type="EMBL" id="KX443406">
    <property type="protein sequence ID" value="ARX60487.1"/>
    <property type="molecule type" value="Genomic_DNA"/>
</dbReference>
<geneLocation type="plasmid" evidence="14">
    <name>PVAPB1533</name>
</geneLocation>
<evidence type="ECO:0000313" key="11">
    <source>
        <dbReference type="EMBL" id="ARX60287.1"/>
    </source>
</evidence>
<geneLocation type="plasmid" evidence="12">
    <name>pVAPA2279</name>
</geneLocation>